<dbReference type="GO" id="GO:0003729">
    <property type="term" value="F:mRNA binding"/>
    <property type="evidence" value="ECO:0007669"/>
    <property type="project" value="UniProtKB-UniRule"/>
</dbReference>
<dbReference type="GO" id="GO:0061157">
    <property type="term" value="P:mRNA destabilization"/>
    <property type="evidence" value="ECO:0007669"/>
    <property type="project" value="TreeGrafter"/>
</dbReference>
<dbReference type="PANTHER" id="PTHR12357:SF89">
    <property type="entry name" value="YTH DOMAIN-CONTAINING FAMILY PROTEIN"/>
    <property type="match status" value="1"/>
</dbReference>
<keyword evidence="1" id="KW-0694">RNA-binding</keyword>
<reference evidence="3" key="1">
    <citation type="submission" date="2019-09" db="EMBL/GenBank/DDBJ databases">
        <title>Draft genome information of white flower Hibiscus syriacus.</title>
        <authorList>
            <person name="Kim Y.-M."/>
        </authorList>
    </citation>
    <scope>NUCLEOTIDE SEQUENCE [LARGE SCALE GENOMIC DNA]</scope>
    <source>
        <strain evidence="3">YM2019G1</strain>
    </source>
</reference>
<evidence type="ECO:0000313" key="4">
    <source>
        <dbReference type="Proteomes" id="UP000436088"/>
    </source>
</evidence>
<dbReference type="PANTHER" id="PTHR12357">
    <property type="entry name" value="YTH YT521-B HOMOLOGY DOMAIN-CONTAINING"/>
    <property type="match status" value="1"/>
</dbReference>
<name>A0A6A3D8K9_HIBSY</name>
<evidence type="ECO:0000256" key="1">
    <source>
        <dbReference type="RuleBase" id="RU369095"/>
    </source>
</evidence>
<organism evidence="3 4">
    <name type="scientific">Hibiscus syriacus</name>
    <name type="common">Rose of Sharon</name>
    <dbReference type="NCBI Taxonomy" id="106335"/>
    <lineage>
        <taxon>Eukaryota</taxon>
        <taxon>Viridiplantae</taxon>
        <taxon>Streptophyta</taxon>
        <taxon>Embryophyta</taxon>
        <taxon>Tracheophyta</taxon>
        <taxon>Spermatophyta</taxon>
        <taxon>Magnoliopsida</taxon>
        <taxon>eudicotyledons</taxon>
        <taxon>Gunneridae</taxon>
        <taxon>Pentapetalae</taxon>
        <taxon>rosids</taxon>
        <taxon>malvids</taxon>
        <taxon>Malvales</taxon>
        <taxon>Malvaceae</taxon>
        <taxon>Malvoideae</taxon>
        <taxon>Hibiscus</taxon>
    </lineage>
</organism>
<dbReference type="CDD" id="cd21134">
    <property type="entry name" value="YTH"/>
    <property type="match status" value="1"/>
</dbReference>
<dbReference type="Pfam" id="PF04146">
    <property type="entry name" value="YTH"/>
    <property type="match status" value="1"/>
</dbReference>
<dbReference type="PROSITE" id="PS50882">
    <property type="entry name" value="YTH"/>
    <property type="match status" value="1"/>
</dbReference>
<sequence length="320" mass="35355">MNSYNRGYLQSGLNQGLGFGSASGPSLGAKTRGWPSFDSNRRVGRDSGVSLCGCNGALDIISEQNRGPRALKPMNQITVEQNSLVDENKSNKSSVNIHDDSYNSPDFITDYKDAKFFIVKSYSEDNVHKSIKYGVWASTPNGNKKLDAAYCEAKENKVGCLVNASAQFCRVAEMVGSVDFERSVDYWQQDKWSGQLPVKLEKGLEMLNIFKSYETDMSILDDFDFYKNRQKATQEHKARQQAKLISVGVVRESDHRNTITLSNDFMKHMSKSFEQVVCLDDGNKEGTAIERATSASDGSKGARVKLEDAITSAVSSAQAS</sequence>
<feature type="domain" description="YTH" evidence="2">
    <location>
        <begin position="114"/>
        <end position="245"/>
    </location>
</feature>
<dbReference type="GO" id="GO:0005737">
    <property type="term" value="C:cytoplasm"/>
    <property type="evidence" value="ECO:0007669"/>
    <property type="project" value="TreeGrafter"/>
</dbReference>
<comment type="function">
    <text evidence="1">Specifically recognizes and binds N6-methyladenosine (m6A)-containing RNAs, and regulates mRNA stability. M6A is a modification present at internal sites of mRNAs and some non-coding RNAs and plays a role in mRNA stability and processing.</text>
</comment>
<protein>
    <recommendedName>
        <fullName evidence="1">YTH domain-containing family protein</fullName>
    </recommendedName>
</protein>
<comment type="caution">
    <text evidence="3">The sequence shown here is derived from an EMBL/GenBank/DDBJ whole genome shotgun (WGS) entry which is preliminary data.</text>
</comment>
<keyword evidence="4" id="KW-1185">Reference proteome</keyword>
<evidence type="ECO:0000313" key="3">
    <source>
        <dbReference type="EMBL" id="KAE8736278.1"/>
    </source>
</evidence>
<dbReference type="Gene3D" id="3.10.590.10">
    <property type="entry name" value="ph1033 like domains"/>
    <property type="match status" value="1"/>
</dbReference>
<dbReference type="GO" id="GO:1990247">
    <property type="term" value="F:N6-methyladenosine-containing RNA reader activity"/>
    <property type="evidence" value="ECO:0007669"/>
    <property type="project" value="UniProtKB-UniRule"/>
</dbReference>
<dbReference type="Proteomes" id="UP000436088">
    <property type="component" value="Unassembled WGS sequence"/>
</dbReference>
<dbReference type="EMBL" id="VEPZ02000002">
    <property type="protein sequence ID" value="KAE8736278.1"/>
    <property type="molecule type" value="Genomic_DNA"/>
</dbReference>
<dbReference type="AlphaFoldDB" id="A0A6A3D8K9"/>
<comment type="similarity">
    <text evidence="1">Belongs to the YTHDF family.</text>
</comment>
<proteinExistence type="inferred from homology"/>
<dbReference type="InterPro" id="IPR007275">
    <property type="entry name" value="YTH_domain"/>
</dbReference>
<accession>A0A6A3D8K9</accession>
<gene>
    <name evidence="3" type="ORF">F3Y22_tig00000003pilonHSYRG00023</name>
</gene>
<evidence type="ECO:0000259" key="2">
    <source>
        <dbReference type="PROSITE" id="PS50882"/>
    </source>
</evidence>
<dbReference type="InterPro" id="IPR045168">
    <property type="entry name" value="YTH_prot"/>
</dbReference>